<feature type="binding site" evidence="8">
    <location>
        <position position="319"/>
    </location>
    <ligand>
        <name>Zn(2+)</name>
        <dbReference type="ChEBI" id="CHEBI:29105"/>
        <label>2</label>
    </ligand>
</feature>
<evidence type="ECO:0000256" key="5">
    <source>
        <dbReference type="ARBA" id="ARBA00022801"/>
    </source>
</evidence>
<evidence type="ECO:0000256" key="8">
    <source>
        <dbReference type="PIRSR" id="PIRSR001123-2"/>
    </source>
</evidence>
<dbReference type="SUPFAM" id="SSF101821">
    <property type="entry name" value="Aminopeptidase/glucanase lid domain"/>
    <property type="match status" value="1"/>
</dbReference>
<feature type="binding site" evidence="8">
    <location>
        <position position="209"/>
    </location>
    <ligand>
        <name>Zn(2+)</name>
        <dbReference type="ChEBI" id="CHEBI:29105"/>
        <label>2</label>
    </ligand>
</feature>
<dbReference type="InterPro" id="IPR051464">
    <property type="entry name" value="Peptidase_M42_aminopept"/>
</dbReference>
<evidence type="ECO:0000256" key="1">
    <source>
        <dbReference type="ARBA" id="ARBA00006272"/>
    </source>
</evidence>
<evidence type="ECO:0000256" key="4">
    <source>
        <dbReference type="ARBA" id="ARBA00022723"/>
    </source>
</evidence>
<organism evidence="9">
    <name type="scientific">uncultured Thermomicrobiales bacterium</name>
    <dbReference type="NCBI Taxonomy" id="1645740"/>
    <lineage>
        <taxon>Bacteria</taxon>
        <taxon>Pseudomonadati</taxon>
        <taxon>Thermomicrobiota</taxon>
        <taxon>Thermomicrobia</taxon>
        <taxon>Thermomicrobiales</taxon>
        <taxon>environmental samples</taxon>
    </lineage>
</organism>
<dbReference type="GO" id="GO:0046872">
    <property type="term" value="F:metal ion binding"/>
    <property type="evidence" value="ECO:0007669"/>
    <property type="project" value="UniProtKB-UniRule"/>
</dbReference>
<evidence type="ECO:0000256" key="6">
    <source>
        <dbReference type="PIRNR" id="PIRNR001123"/>
    </source>
</evidence>
<dbReference type="PANTHER" id="PTHR32481:SF0">
    <property type="entry name" value="AMINOPEPTIDASE YPDE-RELATED"/>
    <property type="match status" value="1"/>
</dbReference>
<dbReference type="Gene3D" id="2.40.30.40">
    <property type="entry name" value="Peptidase M42, domain 2"/>
    <property type="match status" value="1"/>
</dbReference>
<comment type="similarity">
    <text evidence="1 6">Belongs to the peptidase M42 family.</text>
</comment>
<dbReference type="CDD" id="cd05656">
    <property type="entry name" value="M42_Frv"/>
    <property type="match status" value="1"/>
</dbReference>
<name>A0A6J4V4L2_9BACT</name>
<dbReference type="InterPro" id="IPR008007">
    <property type="entry name" value="Peptidase_M42"/>
</dbReference>
<accession>A0A6J4V4L2</accession>
<evidence type="ECO:0000256" key="7">
    <source>
        <dbReference type="PIRSR" id="PIRSR001123-1"/>
    </source>
</evidence>
<feature type="active site" description="Proton acceptor" evidence="7">
    <location>
        <position position="208"/>
    </location>
</feature>
<dbReference type="InterPro" id="IPR023367">
    <property type="entry name" value="Peptidase_M42_dom2"/>
</dbReference>
<evidence type="ECO:0000313" key="9">
    <source>
        <dbReference type="EMBL" id="CAA9566647.1"/>
    </source>
</evidence>
<keyword evidence="3" id="KW-0645">Protease</keyword>
<keyword evidence="5" id="KW-0378">Hydrolase</keyword>
<keyword evidence="2" id="KW-0031">Aminopeptidase</keyword>
<dbReference type="Gene3D" id="3.40.630.10">
    <property type="entry name" value="Zn peptidases"/>
    <property type="match status" value="1"/>
</dbReference>
<reference evidence="9" key="1">
    <citation type="submission" date="2020-02" db="EMBL/GenBank/DDBJ databases">
        <authorList>
            <person name="Meier V. D."/>
        </authorList>
    </citation>
    <scope>NUCLEOTIDE SEQUENCE</scope>
    <source>
        <strain evidence="9">AVDCRST_MAG18</strain>
    </source>
</reference>
<protein>
    <submittedName>
        <fullName evidence="9">Peptidase M42</fullName>
    </submittedName>
</protein>
<dbReference type="EMBL" id="CADCWN010000120">
    <property type="protein sequence ID" value="CAA9566647.1"/>
    <property type="molecule type" value="Genomic_DNA"/>
</dbReference>
<evidence type="ECO:0000256" key="2">
    <source>
        <dbReference type="ARBA" id="ARBA00022438"/>
    </source>
</evidence>
<feature type="binding site" evidence="8">
    <location>
        <position position="231"/>
    </location>
    <ligand>
        <name>Zn(2+)</name>
        <dbReference type="ChEBI" id="CHEBI:29105"/>
        <label>1</label>
    </ligand>
</feature>
<dbReference type="PANTHER" id="PTHR32481">
    <property type="entry name" value="AMINOPEPTIDASE"/>
    <property type="match status" value="1"/>
</dbReference>
<dbReference type="PIRSF" id="PIRSF001123">
    <property type="entry name" value="PepA_GA"/>
    <property type="match status" value="1"/>
</dbReference>
<comment type="cofactor">
    <cofactor evidence="8">
        <name>a divalent metal cation</name>
        <dbReference type="ChEBI" id="CHEBI:60240"/>
    </cofactor>
    <text evidence="8">Binds 2 divalent metal cations per subunit.</text>
</comment>
<feature type="binding site" evidence="8">
    <location>
        <position position="178"/>
    </location>
    <ligand>
        <name>Zn(2+)</name>
        <dbReference type="ChEBI" id="CHEBI:29105"/>
        <label>2</label>
    </ligand>
</feature>
<dbReference type="GO" id="GO:0006508">
    <property type="term" value="P:proteolysis"/>
    <property type="evidence" value="ECO:0007669"/>
    <property type="project" value="UniProtKB-KW"/>
</dbReference>
<proteinExistence type="inferred from homology"/>
<gene>
    <name evidence="9" type="ORF">AVDCRST_MAG18-1530</name>
</gene>
<keyword evidence="4 8" id="KW-0479">Metal-binding</keyword>
<dbReference type="GO" id="GO:0004177">
    <property type="term" value="F:aminopeptidase activity"/>
    <property type="evidence" value="ECO:0007669"/>
    <property type="project" value="UniProtKB-UniRule"/>
</dbReference>
<dbReference type="AlphaFoldDB" id="A0A6J4V4L2"/>
<dbReference type="Pfam" id="PF05343">
    <property type="entry name" value="Peptidase_M42"/>
    <property type="match status" value="1"/>
</dbReference>
<feature type="binding site" evidence="8">
    <location>
        <position position="65"/>
    </location>
    <ligand>
        <name>Zn(2+)</name>
        <dbReference type="ChEBI" id="CHEBI:29105"/>
        <label>1</label>
    </ligand>
</feature>
<sequence length="351" mass="37705">MRLDLLKRLTEAAGIPGYEDRLRAIVGPELEAVCDEVSVDALGNVVGVKRGTGAEPRRKVMVAGHIDEIGFMVKYISDEGFLRLQSLGGFDPRALFQQRVMVHAGDGQSYRGVLAPAAKPAHLLSEAERGKSPQLSELYVDLALPGEKVKAAVGIGDMVTLDRTTEEIGDCVIGKAMDDRLSVFVMIEAMRALRETTCDIYVVATTQEEVGLRGATTSAYAIAPDISIALDVTLAMDLPGGAPEDRITKLGGGTAIKLMDSASISHPKLVRFFRDVAEREGIPHQLEILPRGGTDAGAMQRVRGGSAAITLSTPTRYVHTVNEMVHKTDVQAGIDLLARVLERAHEIDTAL</sequence>
<feature type="binding site" evidence="8">
    <location>
        <position position="178"/>
    </location>
    <ligand>
        <name>Zn(2+)</name>
        <dbReference type="ChEBI" id="CHEBI:29105"/>
        <label>1</label>
    </ligand>
</feature>
<evidence type="ECO:0000256" key="3">
    <source>
        <dbReference type="ARBA" id="ARBA00022670"/>
    </source>
</evidence>
<dbReference type="SUPFAM" id="SSF53187">
    <property type="entry name" value="Zn-dependent exopeptidases"/>
    <property type="match status" value="1"/>
</dbReference>